<comment type="subcellular location">
    <subcellularLocation>
        <location evidence="1">Membrane</location>
        <topology evidence="1">Multi-pass membrane protein</topology>
    </subcellularLocation>
</comment>
<reference evidence="10" key="1">
    <citation type="submission" date="2016-10" db="EMBL/GenBank/DDBJ databases">
        <authorList>
            <person name="Jeantristanb JTB J.-T."/>
            <person name="Ricardo R."/>
        </authorList>
    </citation>
    <scope>NUCLEOTIDE SEQUENCE [LARGE SCALE GENOMIC DNA]</scope>
</reference>
<evidence type="ECO:0000256" key="1">
    <source>
        <dbReference type="ARBA" id="ARBA00004141"/>
    </source>
</evidence>
<dbReference type="STRING" id="289078.A0A2X0LA86"/>
<dbReference type="Pfam" id="PF01490">
    <property type="entry name" value="Aa_trans"/>
    <property type="match status" value="1"/>
</dbReference>
<feature type="transmembrane region" description="Helical" evidence="7">
    <location>
        <begin position="440"/>
        <end position="464"/>
    </location>
</feature>
<feature type="transmembrane region" description="Helical" evidence="7">
    <location>
        <begin position="716"/>
        <end position="733"/>
    </location>
</feature>
<feature type="compositionally biased region" description="Polar residues" evidence="6">
    <location>
        <begin position="396"/>
        <end position="409"/>
    </location>
</feature>
<feature type="region of interest" description="Disordered" evidence="6">
    <location>
        <begin position="244"/>
        <end position="278"/>
    </location>
</feature>
<evidence type="ECO:0000259" key="8">
    <source>
        <dbReference type="Pfam" id="PF01490"/>
    </source>
</evidence>
<feature type="region of interest" description="Disordered" evidence="6">
    <location>
        <begin position="156"/>
        <end position="202"/>
    </location>
</feature>
<feature type="domain" description="Amino acid transporter transmembrane" evidence="8">
    <location>
        <begin position="412"/>
        <end position="793"/>
    </location>
</feature>
<dbReference type="AlphaFoldDB" id="A0A2X0LA86"/>
<feature type="compositionally biased region" description="Acidic residues" evidence="6">
    <location>
        <begin position="342"/>
        <end position="358"/>
    </location>
</feature>
<evidence type="ECO:0000256" key="4">
    <source>
        <dbReference type="ARBA" id="ARBA00022989"/>
    </source>
</evidence>
<organism evidence="9 10">
    <name type="scientific">Microbotryum saponariae</name>
    <dbReference type="NCBI Taxonomy" id="289078"/>
    <lineage>
        <taxon>Eukaryota</taxon>
        <taxon>Fungi</taxon>
        <taxon>Dikarya</taxon>
        <taxon>Basidiomycota</taxon>
        <taxon>Pucciniomycotina</taxon>
        <taxon>Microbotryomycetes</taxon>
        <taxon>Microbotryales</taxon>
        <taxon>Microbotryaceae</taxon>
        <taxon>Microbotryum</taxon>
    </lineage>
</organism>
<feature type="compositionally biased region" description="Polar residues" evidence="6">
    <location>
        <begin position="71"/>
        <end position="89"/>
    </location>
</feature>
<feature type="transmembrane region" description="Helical" evidence="7">
    <location>
        <begin position="773"/>
        <end position="797"/>
    </location>
</feature>
<proteinExistence type="inferred from homology"/>
<keyword evidence="5 7" id="KW-0472">Membrane</keyword>
<feature type="compositionally biased region" description="Gly residues" evidence="6">
    <location>
        <begin position="12"/>
        <end position="27"/>
    </location>
</feature>
<evidence type="ECO:0000256" key="5">
    <source>
        <dbReference type="ARBA" id="ARBA00023136"/>
    </source>
</evidence>
<protein>
    <submittedName>
        <fullName evidence="9">BZ3500_MvSof-1268-A1-R1_Chr11-1g03214 protein</fullName>
    </submittedName>
</protein>
<feature type="compositionally biased region" description="Polar residues" evidence="6">
    <location>
        <begin position="256"/>
        <end position="265"/>
    </location>
</feature>
<dbReference type="Gene3D" id="1.20.1740.10">
    <property type="entry name" value="Amino acid/polyamine transporter I"/>
    <property type="match status" value="1"/>
</dbReference>
<dbReference type="GO" id="GO:0015179">
    <property type="term" value="F:L-amino acid transmembrane transporter activity"/>
    <property type="evidence" value="ECO:0007669"/>
    <property type="project" value="TreeGrafter"/>
</dbReference>
<feature type="compositionally biased region" description="Low complexity" evidence="6">
    <location>
        <begin position="92"/>
        <end position="115"/>
    </location>
</feature>
<evidence type="ECO:0000256" key="2">
    <source>
        <dbReference type="ARBA" id="ARBA00008066"/>
    </source>
</evidence>
<dbReference type="OrthoDB" id="1684102at2759"/>
<keyword evidence="3 7" id="KW-0812">Transmembrane</keyword>
<sequence length="811" mass="86192">MSSPRNISSSSSGGGGGGGGASGGGGAALPSAARAGRESSTSSARVSPSLHPTTAHINTLYGSPGGIPQIPSRSELNSQHNSPRVSSPFLNARSAAGPAASPSGGGAVSPALSASHALGTPPLPPASIASSITTSSNPNLTEAQKAEIVRRHLLNAHDQSRVEHRPTIHPRASSNSLIASSSTSIAEGPSVDEGEYPTPYHRQGGDVVAGVYKWAAQQAEGAGGDDSAAPSLRRSKSLVSLDHAARQHAADDSLTLERTPTSNTEAAAADDDDPSSASAMRVREILEPGGFRRDFVIRKIAEQRGEDVQIAARRVSRSTGGSRSFIDFLSLYGHFGGEDLEEIEEEDEEEDEEDEIEYDGQIRGEGIPPFRGQASGSRGVPPNERTPLVRNKTTRHGTTSAAKRQGPSQGDATVSQAVLMLLKSFVGTGVLFLGKAFYNGGILFSTIVLCFIAMVSLYSFLLLVETRLVVNASFGDIGGILYGKYMRWAILFSIVLSQVGFVAAYTIFVSQNLQAFIMAVTNCRHLIPIQYLILAQLIIFLPLAMIRNIQKLSGTALIADAFILFGLVYIFSNEIKLLVDNGIADVALFNRKDFPLLIGTAVFSFEGIGLVIPITESMKDPHRFPAVLTGVMIGVMILFACGGLLAYAAYGSAIQTVVFVNLPQDDKFVNAAQFLYSIAILLSTPLQLFPAVRIMENGLFSRSGKHSNRVKWTKNSFRMAVVVGCSAVAWAGAKDLDKFVSLVGSLACVPLCFCYPAMLHWKACAHTRKQKVIDALLFIFGLFATCYTTSQTISMLISGGESAPPKFGKCQ</sequence>
<keyword evidence="4 7" id="KW-1133">Transmembrane helix</keyword>
<feature type="region of interest" description="Disordered" evidence="6">
    <location>
        <begin position="342"/>
        <end position="409"/>
    </location>
</feature>
<evidence type="ECO:0000256" key="7">
    <source>
        <dbReference type="SAM" id="Phobius"/>
    </source>
</evidence>
<feature type="region of interest" description="Disordered" evidence="6">
    <location>
        <begin position="1"/>
        <end position="140"/>
    </location>
</feature>
<gene>
    <name evidence="9" type="ORF">BZ3500_MVSOF-1268-A1-R1_CHR11-1G03214</name>
</gene>
<feature type="transmembrane region" description="Helical" evidence="7">
    <location>
        <begin position="626"/>
        <end position="654"/>
    </location>
</feature>
<evidence type="ECO:0000313" key="10">
    <source>
        <dbReference type="Proteomes" id="UP000249723"/>
    </source>
</evidence>
<keyword evidence="10" id="KW-1185">Reference proteome</keyword>
<evidence type="ECO:0000313" key="9">
    <source>
        <dbReference type="EMBL" id="SDA03774.1"/>
    </source>
</evidence>
<feature type="transmembrane region" description="Helical" evidence="7">
    <location>
        <begin position="552"/>
        <end position="571"/>
    </location>
</feature>
<accession>A0A2X0LA86</accession>
<feature type="compositionally biased region" description="Polar residues" evidence="6">
    <location>
        <begin position="38"/>
        <end position="61"/>
    </location>
</feature>
<feature type="transmembrane region" description="Helical" evidence="7">
    <location>
        <begin position="674"/>
        <end position="695"/>
    </location>
</feature>
<feature type="compositionally biased region" description="Low complexity" evidence="6">
    <location>
        <begin position="172"/>
        <end position="186"/>
    </location>
</feature>
<feature type="compositionally biased region" description="Low complexity" evidence="6">
    <location>
        <begin position="126"/>
        <end position="139"/>
    </location>
</feature>
<evidence type="ECO:0000256" key="6">
    <source>
        <dbReference type="SAM" id="MobiDB-lite"/>
    </source>
</evidence>
<feature type="transmembrane region" description="Helical" evidence="7">
    <location>
        <begin position="528"/>
        <end position="545"/>
    </location>
</feature>
<feature type="transmembrane region" description="Helical" evidence="7">
    <location>
        <begin position="739"/>
        <end position="761"/>
    </location>
</feature>
<dbReference type="Proteomes" id="UP000249723">
    <property type="component" value="Unassembled WGS sequence"/>
</dbReference>
<evidence type="ECO:0000256" key="3">
    <source>
        <dbReference type="ARBA" id="ARBA00022692"/>
    </source>
</evidence>
<comment type="similarity">
    <text evidence="2">Belongs to the amino acid/polyamine transporter 2 family.</text>
</comment>
<dbReference type="PANTHER" id="PTHR22950">
    <property type="entry name" value="AMINO ACID TRANSPORTER"/>
    <property type="match status" value="1"/>
</dbReference>
<feature type="transmembrane region" description="Helical" evidence="7">
    <location>
        <begin position="594"/>
        <end position="614"/>
    </location>
</feature>
<dbReference type="GO" id="GO:0005774">
    <property type="term" value="C:vacuolar membrane"/>
    <property type="evidence" value="ECO:0007669"/>
    <property type="project" value="TreeGrafter"/>
</dbReference>
<dbReference type="PANTHER" id="PTHR22950:SF666">
    <property type="entry name" value="VACUOLAR AMINO ACID TRANSPORTER 4"/>
    <property type="match status" value="1"/>
</dbReference>
<feature type="transmembrane region" description="Helical" evidence="7">
    <location>
        <begin position="485"/>
        <end position="508"/>
    </location>
</feature>
<dbReference type="InterPro" id="IPR013057">
    <property type="entry name" value="AA_transpt_TM"/>
</dbReference>
<dbReference type="EMBL" id="FMWP01000138">
    <property type="protein sequence ID" value="SDA03774.1"/>
    <property type="molecule type" value="Genomic_DNA"/>
</dbReference>
<name>A0A2X0LA86_9BASI</name>